<dbReference type="EMBL" id="NXNI01000002">
    <property type="protein sequence ID" value="PCR88708.1"/>
    <property type="molecule type" value="Genomic_DNA"/>
</dbReference>
<comment type="caution">
    <text evidence="3">The sequence shown here is derived from an EMBL/GenBank/DDBJ whole genome shotgun (WGS) entry which is preliminary data.</text>
</comment>
<keyword evidence="1" id="KW-0501">Molybdenum cofactor biosynthesis</keyword>
<dbReference type="SMART" id="SM00852">
    <property type="entry name" value="MoCF_biosynth"/>
    <property type="match status" value="1"/>
</dbReference>
<dbReference type="SUPFAM" id="SSF63882">
    <property type="entry name" value="MoeA N-terminal region -like"/>
    <property type="match status" value="1"/>
</dbReference>
<dbReference type="PANTHER" id="PTHR10192:SF5">
    <property type="entry name" value="GEPHYRIN"/>
    <property type="match status" value="1"/>
</dbReference>
<dbReference type="Gene3D" id="3.90.105.10">
    <property type="entry name" value="Molybdopterin biosynthesis moea protein, domain 2"/>
    <property type="match status" value="1"/>
</dbReference>
<accession>A0A2A5QPD3</accession>
<dbReference type="AlphaFoldDB" id="A0A2A5QPD3"/>
<dbReference type="GO" id="GO:0005829">
    <property type="term" value="C:cytosol"/>
    <property type="evidence" value="ECO:0007669"/>
    <property type="project" value="TreeGrafter"/>
</dbReference>
<evidence type="ECO:0000313" key="3">
    <source>
        <dbReference type="EMBL" id="PCR88708.1"/>
    </source>
</evidence>
<evidence type="ECO:0000259" key="2">
    <source>
        <dbReference type="SMART" id="SM00852"/>
    </source>
</evidence>
<dbReference type="CDD" id="cd00887">
    <property type="entry name" value="MoeA"/>
    <property type="match status" value="1"/>
</dbReference>
<dbReference type="InterPro" id="IPR036425">
    <property type="entry name" value="MoaB/Mog-like_dom_sf"/>
</dbReference>
<dbReference type="RefSeq" id="WP_097381728.1">
    <property type="nucleotide sequence ID" value="NZ_NXNI01000002.1"/>
</dbReference>
<organism evidence="3 4">
    <name type="scientific">Natrinema ejinorense</name>
    <dbReference type="NCBI Taxonomy" id="373386"/>
    <lineage>
        <taxon>Archaea</taxon>
        <taxon>Methanobacteriati</taxon>
        <taxon>Methanobacteriota</taxon>
        <taxon>Stenosarchaea group</taxon>
        <taxon>Halobacteria</taxon>
        <taxon>Halobacteriales</taxon>
        <taxon>Natrialbaceae</taxon>
        <taxon>Natrinema</taxon>
    </lineage>
</organism>
<dbReference type="InterPro" id="IPR001453">
    <property type="entry name" value="MoaB/Mog_dom"/>
</dbReference>
<dbReference type="Pfam" id="PF00994">
    <property type="entry name" value="MoCF_biosynth"/>
    <property type="match status" value="1"/>
</dbReference>
<dbReference type="InterPro" id="IPR005110">
    <property type="entry name" value="MoeA_linker/N"/>
</dbReference>
<dbReference type="InterPro" id="IPR036135">
    <property type="entry name" value="MoeA_linker/N_sf"/>
</dbReference>
<dbReference type="Pfam" id="PF03453">
    <property type="entry name" value="MoeA_N"/>
    <property type="match status" value="1"/>
</dbReference>
<keyword evidence="4" id="KW-1185">Reference proteome</keyword>
<dbReference type="Proteomes" id="UP000219689">
    <property type="component" value="Unassembled WGS sequence"/>
</dbReference>
<dbReference type="GO" id="GO:0061599">
    <property type="term" value="F:molybdopterin molybdotransferase activity"/>
    <property type="evidence" value="ECO:0007669"/>
    <property type="project" value="TreeGrafter"/>
</dbReference>
<name>A0A2A5QPD3_9EURY</name>
<feature type="domain" description="MoaB/Mog" evidence="2">
    <location>
        <begin position="180"/>
        <end position="312"/>
    </location>
</feature>
<proteinExistence type="predicted"/>
<keyword evidence="3" id="KW-0808">Transferase</keyword>
<protein>
    <submittedName>
        <fullName evidence="3">Molybdopterin molybdenumtransferase MoeA</fullName>
    </submittedName>
</protein>
<dbReference type="InterPro" id="IPR008284">
    <property type="entry name" value="MoCF_biosynth_CS"/>
</dbReference>
<sequence>MSDHDDLIPLEDAVDRTIACRNAFFEDRPKTTAPLDALSGEILAEDVIAEVDQPSSDRATMDGYAFTATDEGPLKIVDERVFPESTPPTLESGQAVAIATGAPLPERADTVCKREDATIEDGHLMRPTLETGTYVYERGSNVTAGERLYEAGERLSALDAILLRDLGRETVETYDPFSVGVLATGTEIHEGRHTDLDSPMLCSLLRSWGHEPTYEGSVPDEGRRVEERIDELAKRHDVVVTTGGTSVGAKDYVLDALDALGEVRFHRVRVRPGKPIALARLPDHDALAVAIPGKPIGAYVIAALVARPLFTGDRPTATLERTTTHDVGLGPEGFTYAIPVTLEGDDATPLGHVESPLAVYEETFDPSVLSSSTRAAAADGFVLTTAPLEAGARVDVIPTSSFE</sequence>
<dbReference type="PROSITE" id="PS01079">
    <property type="entry name" value="MOCF_BIOSYNTHESIS_2"/>
    <property type="match status" value="1"/>
</dbReference>
<dbReference type="GO" id="GO:0006777">
    <property type="term" value="P:Mo-molybdopterin cofactor biosynthetic process"/>
    <property type="evidence" value="ECO:0007669"/>
    <property type="project" value="UniProtKB-KW"/>
</dbReference>
<evidence type="ECO:0000313" key="4">
    <source>
        <dbReference type="Proteomes" id="UP000219689"/>
    </source>
</evidence>
<dbReference type="Gene3D" id="2.170.190.11">
    <property type="entry name" value="Molybdopterin biosynthesis moea protein, domain 3"/>
    <property type="match status" value="1"/>
</dbReference>
<dbReference type="Gene3D" id="3.40.980.10">
    <property type="entry name" value="MoaB/Mog-like domain"/>
    <property type="match status" value="1"/>
</dbReference>
<gene>
    <name evidence="3" type="ORF">CP557_19575</name>
</gene>
<evidence type="ECO:0000256" key="1">
    <source>
        <dbReference type="ARBA" id="ARBA00023150"/>
    </source>
</evidence>
<dbReference type="PANTHER" id="PTHR10192">
    <property type="entry name" value="MOLYBDOPTERIN BIOSYNTHESIS PROTEIN"/>
    <property type="match status" value="1"/>
</dbReference>
<dbReference type="OrthoDB" id="31371at2157"/>
<dbReference type="InterPro" id="IPR038987">
    <property type="entry name" value="MoeA-like"/>
</dbReference>
<reference evidence="3 4" key="1">
    <citation type="submission" date="2017-09" db="EMBL/GenBank/DDBJ databases">
        <title>Genome sequences of Natrinema ejinorence JCM 13890T.</title>
        <authorList>
            <person name="Roh S.W."/>
            <person name="Kim Y.B."/>
            <person name="Kim J.Y."/>
        </authorList>
    </citation>
    <scope>NUCLEOTIDE SEQUENCE [LARGE SCALE GENOMIC DNA]</scope>
    <source>
        <strain evidence="3 4">JCM 13890</strain>
    </source>
</reference>
<dbReference type="SUPFAM" id="SSF53218">
    <property type="entry name" value="Molybdenum cofactor biosynthesis proteins"/>
    <property type="match status" value="1"/>
</dbReference>